<dbReference type="AlphaFoldDB" id="A0A319CPJ4"/>
<feature type="transmembrane region" description="Helical" evidence="2">
    <location>
        <begin position="279"/>
        <end position="300"/>
    </location>
</feature>
<evidence type="ECO:0000313" key="4">
    <source>
        <dbReference type="Proteomes" id="UP000248340"/>
    </source>
</evidence>
<keyword evidence="2" id="KW-1133">Transmembrane helix</keyword>
<organism evidence="3 4">
    <name type="scientific">Aspergillus uvarum CBS 121591</name>
    <dbReference type="NCBI Taxonomy" id="1448315"/>
    <lineage>
        <taxon>Eukaryota</taxon>
        <taxon>Fungi</taxon>
        <taxon>Dikarya</taxon>
        <taxon>Ascomycota</taxon>
        <taxon>Pezizomycotina</taxon>
        <taxon>Eurotiomycetes</taxon>
        <taxon>Eurotiomycetidae</taxon>
        <taxon>Eurotiales</taxon>
        <taxon>Aspergillaceae</taxon>
        <taxon>Aspergillus</taxon>
        <taxon>Aspergillus subgen. Circumdati</taxon>
    </lineage>
</organism>
<evidence type="ECO:0000256" key="1">
    <source>
        <dbReference type="SAM" id="MobiDB-lite"/>
    </source>
</evidence>
<keyword evidence="4" id="KW-1185">Reference proteome</keyword>
<feature type="transmembrane region" description="Helical" evidence="2">
    <location>
        <begin position="123"/>
        <end position="140"/>
    </location>
</feature>
<keyword evidence="2" id="KW-0812">Transmembrane</keyword>
<dbReference type="EMBL" id="KZ821677">
    <property type="protein sequence ID" value="PYH86339.1"/>
    <property type="molecule type" value="Genomic_DNA"/>
</dbReference>
<dbReference type="VEuPathDB" id="FungiDB:BO82DRAFT_428772"/>
<dbReference type="Proteomes" id="UP000248340">
    <property type="component" value="Unassembled WGS sequence"/>
</dbReference>
<protein>
    <submittedName>
        <fullName evidence="3">Uncharacterized protein</fullName>
    </submittedName>
</protein>
<sequence length="495" mass="54821">MSTPLFVAEEVLCTYPISTVYDSCPRYLFYALLLATCVTRWTGWLSDVFLGAAATYAGTAALEAFILVSSPPQNAPSNPVTLPYISPNDTALLASLTPSFPSLITDTTTLPITPATIDLDADAVLAIVVTAYLIFLPLQTWSRAFTHSRARFILFSLWHTLMLAGTISALIYWPRVRNTPTQYAFCAPDYFPPEATVSSDGWQAWQRQTPSWNSSVWAIFSNTTLFNSLATVCYYPCFNTTQPLRQQSALEAAVADTDTAADHTTRSAFWSRILYSERYIYSLVALTLVINVLLLLFRCLPYRSRIPSSRVRTIWRERAAIARGFRADWFAVVHAASFTSPKNPDGDPATTAEEGVATENRGSNSSILEKTRATLATATTAPRAITCLLHLHTLGSLVRLLADLCILFAVVFSIVISPLTVLAFVAWIEYYIHEDGPAQETPKQVGQWAPLASIGFLVVSAGILKLKVWVAPRQEIEWEIEQVRGRLKRLEGMIV</sequence>
<dbReference type="OrthoDB" id="3021074at2759"/>
<proteinExistence type="predicted"/>
<feature type="transmembrane region" description="Helical" evidence="2">
    <location>
        <begin position="27"/>
        <end position="43"/>
    </location>
</feature>
<feature type="transmembrane region" description="Helical" evidence="2">
    <location>
        <begin position="404"/>
        <end position="428"/>
    </location>
</feature>
<gene>
    <name evidence="3" type="ORF">BO82DRAFT_428772</name>
</gene>
<reference evidence="3 4" key="1">
    <citation type="submission" date="2016-12" db="EMBL/GenBank/DDBJ databases">
        <title>The genomes of Aspergillus section Nigri reveals drivers in fungal speciation.</title>
        <authorList>
            <consortium name="DOE Joint Genome Institute"/>
            <person name="Vesth T.C."/>
            <person name="Nybo J."/>
            <person name="Theobald S."/>
            <person name="Brandl J."/>
            <person name="Frisvad J.C."/>
            <person name="Nielsen K.F."/>
            <person name="Lyhne E.K."/>
            <person name="Kogle M.E."/>
            <person name="Kuo A."/>
            <person name="Riley R."/>
            <person name="Clum A."/>
            <person name="Nolan M."/>
            <person name="Lipzen A."/>
            <person name="Salamov A."/>
            <person name="Henrissat B."/>
            <person name="Wiebenga A."/>
            <person name="De Vries R.P."/>
            <person name="Grigoriev I.V."/>
            <person name="Mortensen U.H."/>
            <person name="Andersen M.R."/>
            <person name="Baker S.E."/>
        </authorList>
    </citation>
    <scope>NUCLEOTIDE SEQUENCE [LARGE SCALE GENOMIC DNA]</scope>
    <source>
        <strain evidence="3 4">CBS 121591</strain>
    </source>
</reference>
<dbReference type="GeneID" id="37143216"/>
<evidence type="ECO:0000256" key="2">
    <source>
        <dbReference type="SAM" id="Phobius"/>
    </source>
</evidence>
<keyword evidence="2" id="KW-0472">Membrane</keyword>
<evidence type="ECO:0000313" key="3">
    <source>
        <dbReference type="EMBL" id="PYH86339.1"/>
    </source>
</evidence>
<accession>A0A319CPJ4</accession>
<name>A0A319CPJ4_9EURO</name>
<feature type="transmembrane region" description="Helical" evidence="2">
    <location>
        <begin position="152"/>
        <end position="173"/>
    </location>
</feature>
<dbReference type="RefSeq" id="XP_025496539.1">
    <property type="nucleotide sequence ID" value="XM_025640474.1"/>
</dbReference>
<feature type="transmembrane region" description="Helical" evidence="2">
    <location>
        <begin position="448"/>
        <end position="466"/>
    </location>
</feature>
<feature type="region of interest" description="Disordered" evidence="1">
    <location>
        <begin position="340"/>
        <end position="365"/>
    </location>
</feature>